<feature type="compositionally biased region" description="Basic and acidic residues" evidence="2">
    <location>
        <begin position="524"/>
        <end position="549"/>
    </location>
</feature>
<evidence type="ECO:0000313" key="4">
    <source>
        <dbReference type="Proteomes" id="UP000479000"/>
    </source>
</evidence>
<organism evidence="3 4">
    <name type="scientific">Nesidiocoris tenuis</name>
    <dbReference type="NCBI Taxonomy" id="355587"/>
    <lineage>
        <taxon>Eukaryota</taxon>
        <taxon>Metazoa</taxon>
        <taxon>Ecdysozoa</taxon>
        <taxon>Arthropoda</taxon>
        <taxon>Hexapoda</taxon>
        <taxon>Insecta</taxon>
        <taxon>Pterygota</taxon>
        <taxon>Neoptera</taxon>
        <taxon>Paraneoptera</taxon>
        <taxon>Hemiptera</taxon>
        <taxon>Heteroptera</taxon>
        <taxon>Panheteroptera</taxon>
        <taxon>Cimicomorpha</taxon>
        <taxon>Miridae</taxon>
        <taxon>Dicyphina</taxon>
        <taxon>Nesidiocoris</taxon>
    </lineage>
</organism>
<feature type="compositionally biased region" description="Polar residues" evidence="2">
    <location>
        <begin position="554"/>
        <end position="568"/>
    </location>
</feature>
<keyword evidence="1" id="KW-0175">Coiled coil</keyword>
<feature type="coiled-coil region" evidence="1">
    <location>
        <begin position="109"/>
        <end position="150"/>
    </location>
</feature>
<dbReference type="AlphaFoldDB" id="A0A6H5G6B8"/>
<evidence type="ECO:0000313" key="3">
    <source>
        <dbReference type="EMBL" id="CAA9998251.1"/>
    </source>
</evidence>
<feature type="region of interest" description="Disordered" evidence="2">
    <location>
        <begin position="641"/>
        <end position="667"/>
    </location>
</feature>
<evidence type="ECO:0000256" key="1">
    <source>
        <dbReference type="SAM" id="Coils"/>
    </source>
</evidence>
<dbReference type="Proteomes" id="UP000479000">
    <property type="component" value="Unassembled WGS sequence"/>
</dbReference>
<dbReference type="EMBL" id="CADCXU010006721">
    <property type="protein sequence ID" value="CAA9998251.1"/>
    <property type="molecule type" value="Genomic_DNA"/>
</dbReference>
<name>A0A6H5G6B8_9HEMI</name>
<gene>
    <name evidence="3" type="ORF">NTEN_LOCUS4534</name>
</gene>
<feature type="compositionally biased region" description="Polar residues" evidence="2">
    <location>
        <begin position="641"/>
        <end position="655"/>
    </location>
</feature>
<evidence type="ECO:0000256" key="2">
    <source>
        <dbReference type="SAM" id="MobiDB-lite"/>
    </source>
</evidence>
<keyword evidence="4" id="KW-1185">Reference proteome</keyword>
<feature type="compositionally biased region" description="Basic and acidic residues" evidence="2">
    <location>
        <begin position="192"/>
        <end position="228"/>
    </location>
</feature>
<proteinExistence type="predicted"/>
<feature type="region of interest" description="Disordered" evidence="2">
    <location>
        <begin position="174"/>
        <end position="249"/>
    </location>
</feature>
<feature type="region of interest" description="Disordered" evidence="2">
    <location>
        <begin position="524"/>
        <end position="626"/>
    </location>
</feature>
<protein>
    <submittedName>
        <fullName evidence="3">Uncharacterized protein</fullName>
    </submittedName>
</protein>
<sequence>MSELTWPPSPSSEVDDIMRQYLPELYEHEAQEDLDMMTSETVRNLQIEYLAIEKNFSPKIIQDDQLIKEKEILNDLLHKLRAFEAEKDMHLKTSHAMSQHLQGEKRRLAEEKMKQLTHMERLIQQLEREAEMKNATLKLTEEEKDKLEKVGDLLNPRIRQSPIVFPLAHRFSPISPGGCGSGKIQGQLGLRSRSENGGVRKTEKTPERSVGRETSDSKRDIALSERNQKTWRTQSSDVKKLPHSRRNFSRRRRNEISPRLLNSKSTNFKPPVVKLGSSSLKFIGWSSQWIRKFDFDFDNGFDFEIDYELEFLFHCELDFDFYFAFDFDFDNEFDFEFDYEFHFDFDNEFDFEFDYEFDFEFDYELEFLFHCEFVFEFYYKFEFLFHCEFDFDSDCKFDFDFDNEFDFEFDYEFDFDFDNEFDFEFDYEFEFLFHCEFEFLFHCELDVEFDYKFEFLFHCEFDFDFDYEFDSVFEFLFHCEFVFEFEFLVYCEFDFDFDYEFEVWLHSMNLSRFRMSDQTNEKDITQLESNEDKKSLDKLQIEDEERKTIMDPSKNGSDQKGVNGNDVPQTRGPGGEIEKKKKDHGDGEEKADLLVETPCSDKINSPTSPDEKKNADTPSGLRLPPVLSNLKFSVPFFKRSTSLQDQSDGNVQSPPQEGGTDEPSRKPKLINAIRLPLASLVPKKLKSKVSRDDDSFFLAILLDLSFEFYELHFLFQDGDVEAGGGAQAGLASVETLDDADASKGQHDDGMENVKLDAVDVSAAVKVDRWISAYSSSSRVFSGVFISWTRFQGDAEKAALENEDESRWAKQDWRKWWDIAKEHKLTTCK</sequence>
<reference evidence="3 4" key="1">
    <citation type="submission" date="2020-02" db="EMBL/GenBank/DDBJ databases">
        <authorList>
            <person name="Ferguson B K."/>
        </authorList>
    </citation>
    <scope>NUCLEOTIDE SEQUENCE [LARGE SCALE GENOMIC DNA]</scope>
</reference>
<accession>A0A6H5G6B8</accession>
<feature type="compositionally biased region" description="Basic and acidic residues" evidence="2">
    <location>
        <begin position="576"/>
        <end position="593"/>
    </location>
</feature>